<dbReference type="KEGG" id="nvn:NVIE_016690"/>
<dbReference type="InterPro" id="IPR001173">
    <property type="entry name" value="Glyco_trans_2-like"/>
</dbReference>
<dbReference type="AlphaFoldDB" id="A0A060HRZ9"/>
<dbReference type="RefSeq" id="WP_075054815.1">
    <property type="nucleotide sequence ID" value="NZ_CP007536.1"/>
</dbReference>
<keyword evidence="3" id="KW-1185">Reference proteome</keyword>
<dbReference type="OrthoDB" id="374156at2157"/>
<organism evidence="2 3">
    <name type="scientific">Nitrososphaera viennensis EN76</name>
    <dbReference type="NCBI Taxonomy" id="926571"/>
    <lineage>
        <taxon>Archaea</taxon>
        <taxon>Nitrososphaerota</taxon>
        <taxon>Nitrososphaeria</taxon>
        <taxon>Nitrososphaerales</taxon>
        <taxon>Nitrososphaeraceae</taxon>
        <taxon>Nitrososphaera</taxon>
    </lineage>
</organism>
<proteinExistence type="predicted"/>
<dbReference type="InterPro" id="IPR029044">
    <property type="entry name" value="Nucleotide-diphossugar_trans"/>
</dbReference>
<evidence type="ECO:0000313" key="2">
    <source>
        <dbReference type="EMBL" id="AIC15922.1"/>
    </source>
</evidence>
<dbReference type="STRING" id="926571.NVIE_016690"/>
<evidence type="ECO:0000259" key="1">
    <source>
        <dbReference type="Pfam" id="PF00535"/>
    </source>
</evidence>
<protein>
    <recommendedName>
        <fullName evidence="1">Glycosyltransferase 2-like domain-containing protein</fullName>
    </recommendedName>
</protein>
<dbReference type="HOGENOM" id="CLU_907937_0_0_2"/>
<sequence>MYQQGQRSDSNSQKQSYYAIVFGRDGNKSIRKVLDSLLAQTAMPARIMIIDDGSTDGMYNTVLEYEQKYPELIQVQQTHNTTRDYTRIPLLWNMGILKDYDYHVIVPSDASFVPNYAERILQEFARNPDLVICSGDWGPMNAKAPHGGGRFVKQSFFFKHYPDGYPRILGYESEILERALMLKRGSIRILNDLELFHHDTLGHSHNFKEFGYGMRCLGYYPPYAIFRIGWDFLTNKAVGKRGALNMLRYYLFFKPAKTGYYSKFPEDIRRAVSVRQKKMIKEMIKRALTGSKKQGK</sequence>
<dbReference type="EMBL" id="CP007536">
    <property type="protein sequence ID" value="AIC15922.1"/>
    <property type="molecule type" value="Genomic_DNA"/>
</dbReference>
<dbReference type="Gene3D" id="3.90.550.10">
    <property type="entry name" value="Spore Coat Polysaccharide Biosynthesis Protein SpsA, Chain A"/>
    <property type="match status" value="1"/>
</dbReference>
<dbReference type="SUPFAM" id="SSF53448">
    <property type="entry name" value="Nucleotide-diphospho-sugar transferases"/>
    <property type="match status" value="1"/>
</dbReference>
<evidence type="ECO:0000313" key="3">
    <source>
        <dbReference type="Proteomes" id="UP000027093"/>
    </source>
</evidence>
<dbReference type="GeneID" id="74946938"/>
<name>A0A060HRZ9_9ARCH</name>
<accession>A0A060HRZ9</accession>
<reference evidence="2 3" key="1">
    <citation type="journal article" date="2014" name="Int. J. Syst. Evol. Microbiol.">
        <title>Nitrososphaera viennensis gen. nov., sp. nov., an aerobic and mesophilic, ammonia-oxidizing archaeon from soil and a member of the archaeal phylum Thaumarchaeota.</title>
        <authorList>
            <person name="Stieglmeier M."/>
            <person name="Klingl A."/>
            <person name="Alves R.J."/>
            <person name="Rittmann S.K."/>
            <person name="Melcher M."/>
            <person name="Leisch N."/>
            <person name="Schleper C."/>
        </authorList>
    </citation>
    <scope>NUCLEOTIDE SEQUENCE [LARGE SCALE GENOMIC DNA]</scope>
    <source>
        <strain evidence="2">EN76</strain>
    </source>
</reference>
<dbReference type="Pfam" id="PF00535">
    <property type="entry name" value="Glycos_transf_2"/>
    <property type="match status" value="1"/>
</dbReference>
<feature type="domain" description="Glycosyltransferase 2-like" evidence="1">
    <location>
        <begin position="27"/>
        <end position="145"/>
    </location>
</feature>
<dbReference type="CDD" id="cd00761">
    <property type="entry name" value="Glyco_tranf_GTA_type"/>
    <property type="match status" value="1"/>
</dbReference>
<gene>
    <name evidence="2" type="ORF">NVIE_016690</name>
</gene>
<dbReference type="Proteomes" id="UP000027093">
    <property type="component" value="Chromosome"/>
</dbReference>